<dbReference type="Proteomes" id="UP001193389">
    <property type="component" value="Chromosome"/>
</dbReference>
<organism evidence="8 9">
    <name type="scientific">Aquipluma nitroreducens</name>
    <dbReference type="NCBI Taxonomy" id="2010828"/>
    <lineage>
        <taxon>Bacteria</taxon>
        <taxon>Pseudomonadati</taxon>
        <taxon>Bacteroidota</taxon>
        <taxon>Bacteroidia</taxon>
        <taxon>Marinilabiliales</taxon>
        <taxon>Prolixibacteraceae</taxon>
        <taxon>Aquipluma</taxon>
    </lineage>
</organism>
<dbReference type="RefSeq" id="WP_318349809.1">
    <property type="nucleotide sequence ID" value="NZ_AP018694.1"/>
</dbReference>
<name>A0A5K7S5J0_9BACT</name>
<reference evidence="8" key="1">
    <citation type="journal article" date="2020" name="Int. J. Syst. Evol. Microbiol.">
        <title>Aquipluma nitroreducens gen. nov. sp. nov., a novel facultatively anaerobic bacterium isolated from a freshwater lake.</title>
        <authorList>
            <person name="Watanabe M."/>
            <person name="Kojima H."/>
            <person name="Fukui M."/>
        </authorList>
    </citation>
    <scope>NUCLEOTIDE SEQUENCE</scope>
    <source>
        <strain evidence="8">MeG22</strain>
    </source>
</reference>
<keyword evidence="5 7" id="KW-1133">Transmembrane helix</keyword>
<keyword evidence="2" id="KW-0813">Transport</keyword>
<sequence>MSQFFPAFQAIAPLFLVIFAGVIVSRNKSVTHQWLEILNNYALWLGFPALILVALSRLQWDFELYGSLIIANSIRIVLSIFLILPFAALFKLENKLRRTLFLAVSFGNVAYLGIPVLRSAWGDQILPEATMISSVYLFWLFTLGIFMVEFYGDKKVDFRILFFRLLKNPMLIAVFIGLFVAINHIQMPKILVSGLDLVAGSVTGVVLFSLGLFVGKQPIGKFRDWIPVSIFSLVILLVLPFLFLLISGNFVDLKVSRSWVLESAMPLGLTPYALCVKYDLDAEFASRVAVLSTLMALISLPLWLVFLK</sequence>
<proteinExistence type="predicted"/>
<dbReference type="KEGG" id="anf:AQPE_0911"/>
<dbReference type="GO" id="GO:0055085">
    <property type="term" value="P:transmembrane transport"/>
    <property type="evidence" value="ECO:0007669"/>
    <property type="project" value="InterPro"/>
</dbReference>
<evidence type="ECO:0000256" key="2">
    <source>
        <dbReference type="ARBA" id="ARBA00022448"/>
    </source>
</evidence>
<accession>A0A5K7S5J0</accession>
<feature type="transmembrane region" description="Helical" evidence="7">
    <location>
        <begin position="99"/>
        <end position="117"/>
    </location>
</feature>
<dbReference type="InterPro" id="IPR004776">
    <property type="entry name" value="Mem_transp_PIN-like"/>
</dbReference>
<keyword evidence="6 7" id="KW-0472">Membrane</keyword>
<feature type="transmembrane region" description="Helical" evidence="7">
    <location>
        <begin position="129"/>
        <end position="148"/>
    </location>
</feature>
<feature type="transmembrane region" description="Helical" evidence="7">
    <location>
        <begin position="288"/>
        <end position="306"/>
    </location>
</feature>
<evidence type="ECO:0000256" key="7">
    <source>
        <dbReference type="SAM" id="Phobius"/>
    </source>
</evidence>
<feature type="transmembrane region" description="Helical" evidence="7">
    <location>
        <begin position="37"/>
        <end position="58"/>
    </location>
</feature>
<evidence type="ECO:0000256" key="3">
    <source>
        <dbReference type="ARBA" id="ARBA00022475"/>
    </source>
</evidence>
<dbReference type="AlphaFoldDB" id="A0A5K7S5J0"/>
<keyword evidence="9" id="KW-1185">Reference proteome</keyword>
<evidence type="ECO:0000256" key="1">
    <source>
        <dbReference type="ARBA" id="ARBA00004141"/>
    </source>
</evidence>
<feature type="transmembrane region" description="Helical" evidence="7">
    <location>
        <begin position="225"/>
        <end position="246"/>
    </location>
</feature>
<feature type="transmembrane region" description="Helical" evidence="7">
    <location>
        <begin position="64"/>
        <end position="87"/>
    </location>
</feature>
<feature type="transmembrane region" description="Helical" evidence="7">
    <location>
        <begin position="191"/>
        <end position="213"/>
    </location>
</feature>
<evidence type="ECO:0000256" key="5">
    <source>
        <dbReference type="ARBA" id="ARBA00022989"/>
    </source>
</evidence>
<evidence type="ECO:0000256" key="4">
    <source>
        <dbReference type="ARBA" id="ARBA00022692"/>
    </source>
</evidence>
<feature type="transmembrane region" description="Helical" evidence="7">
    <location>
        <begin position="169"/>
        <end position="185"/>
    </location>
</feature>
<protein>
    <submittedName>
        <fullName evidence="8">Malate permease</fullName>
    </submittedName>
</protein>
<keyword evidence="3" id="KW-1003">Cell membrane</keyword>
<dbReference type="Pfam" id="PF03547">
    <property type="entry name" value="Mem_trans"/>
    <property type="match status" value="1"/>
</dbReference>
<evidence type="ECO:0000256" key="6">
    <source>
        <dbReference type="ARBA" id="ARBA00023136"/>
    </source>
</evidence>
<keyword evidence="4 7" id="KW-0812">Transmembrane</keyword>
<dbReference type="PANTHER" id="PTHR36838:SF3">
    <property type="entry name" value="TRANSPORTER AUXIN EFFLUX CARRIER EC FAMILY"/>
    <property type="match status" value="1"/>
</dbReference>
<dbReference type="EMBL" id="AP018694">
    <property type="protein sequence ID" value="BBE16767.1"/>
    <property type="molecule type" value="Genomic_DNA"/>
</dbReference>
<feature type="transmembrane region" description="Helical" evidence="7">
    <location>
        <begin position="6"/>
        <end position="25"/>
    </location>
</feature>
<dbReference type="PANTHER" id="PTHR36838">
    <property type="entry name" value="AUXIN EFFLUX CARRIER FAMILY PROTEIN"/>
    <property type="match status" value="1"/>
</dbReference>
<dbReference type="GO" id="GO:0016020">
    <property type="term" value="C:membrane"/>
    <property type="evidence" value="ECO:0007669"/>
    <property type="project" value="UniProtKB-SubCell"/>
</dbReference>
<evidence type="ECO:0000313" key="8">
    <source>
        <dbReference type="EMBL" id="BBE16767.1"/>
    </source>
</evidence>
<gene>
    <name evidence="8" type="ORF">AQPE_0911</name>
</gene>
<comment type="subcellular location">
    <subcellularLocation>
        <location evidence="1">Membrane</location>
        <topology evidence="1">Multi-pass membrane protein</topology>
    </subcellularLocation>
</comment>
<evidence type="ECO:0000313" key="9">
    <source>
        <dbReference type="Proteomes" id="UP001193389"/>
    </source>
</evidence>